<dbReference type="InterPro" id="IPR036866">
    <property type="entry name" value="RibonucZ/Hydroxyglut_hydro"/>
</dbReference>
<evidence type="ECO:0000313" key="3">
    <source>
        <dbReference type="Proteomes" id="UP000050501"/>
    </source>
</evidence>
<dbReference type="Pfam" id="PF00753">
    <property type="entry name" value="Lactamase_B"/>
    <property type="match status" value="1"/>
</dbReference>
<sequence length="286" mass="31796">MQEIASRVYIENSYPGVTLGAINWPHGLILIDAPFRAEDARSWRSALLNLGGGVERLLINLDSHLDRTLGARAMDCTVVGHEKTASIFSERPLTFKAQPGEGGAEWELVNGLGSVRWAPPEITFSHHLRIEWDSSPILLQHRPGPTAGSIWVELREQQVIFLGDAVMPNQPPFLASADLPAWIETLRVLEQPSYANATLISGRGGVVLMEEVRNQIEFLSRVQNALEGLHRADAAPEQTLSLVDELLSGFRFPGEYRNLYRQRLVGGLIQYYRAKFCPTPETHASP</sequence>
<dbReference type="RefSeq" id="WP_062417467.1">
    <property type="nucleotide sequence ID" value="NZ_DF967974.1"/>
</dbReference>
<organism evidence="2 3">
    <name type="scientific">Levilinea saccharolytica</name>
    <dbReference type="NCBI Taxonomy" id="229921"/>
    <lineage>
        <taxon>Bacteria</taxon>
        <taxon>Bacillati</taxon>
        <taxon>Chloroflexota</taxon>
        <taxon>Anaerolineae</taxon>
        <taxon>Anaerolineales</taxon>
        <taxon>Anaerolineaceae</taxon>
        <taxon>Levilinea</taxon>
    </lineage>
</organism>
<feature type="domain" description="Metallo-beta-lactamase" evidence="1">
    <location>
        <begin position="77"/>
        <end position="191"/>
    </location>
</feature>
<comment type="caution">
    <text evidence="2">The sequence shown here is derived from an EMBL/GenBank/DDBJ whole genome shotgun (WGS) entry which is preliminary data.</text>
</comment>
<dbReference type="EMBL" id="LGCM01000046">
    <property type="protein sequence ID" value="KPL79692.1"/>
    <property type="molecule type" value="Genomic_DNA"/>
</dbReference>
<dbReference type="SUPFAM" id="SSF56281">
    <property type="entry name" value="Metallo-hydrolase/oxidoreductase"/>
    <property type="match status" value="1"/>
</dbReference>
<gene>
    <name evidence="2" type="ORF">ADN01_13410</name>
</gene>
<accession>A0A0P6YCF2</accession>
<evidence type="ECO:0000259" key="1">
    <source>
        <dbReference type="Pfam" id="PF00753"/>
    </source>
</evidence>
<protein>
    <recommendedName>
        <fullName evidence="1">Metallo-beta-lactamase domain-containing protein</fullName>
    </recommendedName>
</protein>
<dbReference type="AlphaFoldDB" id="A0A0P6YCF2"/>
<reference evidence="2 3" key="1">
    <citation type="submission" date="2015-07" db="EMBL/GenBank/DDBJ databases">
        <title>Genome sequence of Levilinea saccharolytica DSM 16555.</title>
        <authorList>
            <person name="Hemp J."/>
            <person name="Ward L.M."/>
            <person name="Pace L.A."/>
            <person name="Fischer W.W."/>
        </authorList>
    </citation>
    <scope>NUCLEOTIDE SEQUENCE [LARGE SCALE GENOMIC DNA]</scope>
    <source>
        <strain evidence="2 3">KIBI-1</strain>
    </source>
</reference>
<keyword evidence="3" id="KW-1185">Reference proteome</keyword>
<dbReference type="Gene3D" id="3.60.15.10">
    <property type="entry name" value="Ribonuclease Z/Hydroxyacylglutathione hydrolase-like"/>
    <property type="match status" value="1"/>
</dbReference>
<proteinExistence type="predicted"/>
<dbReference type="Proteomes" id="UP000050501">
    <property type="component" value="Unassembled WGS sequence"/>
</dbReference>
<dbReference type="STRING" id="229921.ADN01_13410"/>
<dbReference type="InterPro" id="IPR001279">
    <property type="entry name" value="Metallo-B-lactamas"/>
</dbReference>
<dbReference type="OrthoDB" id="148116at2"/>
<name>A0A0P6YCF2_9CHLR</name>
<evidence type="ECO:0000313" key="2">
    <source>
        <dbReference type="EMBL" id="KPL79692.1"/>
    </source>
</evidence>